<evidence type="ECO:0000256" key="1">
    <source>
        <dbReference type="SAM" id="MobiDB-lite"/>
    </source>
</evidence>
<proteinExistence type="predicted"/>
<dbReference type="Proteomes" id="UP000242715">
    <property type="component" value="Unassembled WGS sequence"/>
</dbReference>
<evidence type="ECO:0000313" key="3">
    <source>
        <dbReference type="Proteomes" id="UP000242715"/>
    </source>
</evidence>
<feature type="compositionally biased region" description="Basic residues" evidence="1">
    <location>
        <begin position="107"/>
        <end position="116"/>
    </location>
</feature>
<evidence type="ECO:0000313" key="2">
    <source>
        <dbReference type="EMBL" id="GAU14822.1"/>
    </source>
</evidence>
<reference evidence="3" key="1">
    <citation type="journal article" date="2017" name="Front. Plant Sci.">
        <title>Climate Clever Clovers: New Paradigm to Reduce the Environmental Footprint of Ruminants by Breeding Low Methanogenic Forages Utilizing Haplotype Variation.</title>
        <authorList>
            <person name="Kaur P."/>
            <person name="Appels R."/>
            <person name="Bayer P.E."/>
            <person name="Keeble-Gagnere G."/>
            <person name="Wang J."/>
            <person name="Hirakawa H."/>
            <person name="Shirasawa K."/>
            <person name="Vercoe P."/>
            <person name="Stefanova K."/>
            <person name="Durmic Z."/>
            <person name="Nichols P."/>
            <person name="Revell C."/>
            <person name="Isobe S.N."/>
            <person name="Edwards D."/>
            <person name="Erskine W."/>
        </authorList>
    </citation>
    <scope>NUCLEOTIDE SEQUENCE [LARGE SCALE GENOMIC DNA]</scope>
    <source>
        <strain evidence="3">cv. Daliak</strain>
    </source>
</reference>
<organism evidence="2 3">
    <name type="scientific">Trifolium subterraneum</name>
    <name type="common">Subterranean clover</name>
    <dbReference type="NCBI Taxonomy" id="3900"/>
    <lineage>
        <taxon>Eukaryota</taxon>
        <taxon>Viridiplantae</taxon>
        <taxon>Streptophyta</taxon>
        <taxon>Embryophyta</taxon>
        <taxon>Tracheophyta</taxon>
        <taxon>Spermatophyta</taxon>
        <taxon>Magnoliopsida</taxon>
        <taxon>eudicotyledons</taxon>
        <taxon>Gunneridae</taxon>
        <taxon>Pentapetalae</taxon>
        <taxon>rosids</taxon>
        <taxon>fabids</taxon>
        <taxon>Fabales</taxon>
        <taxon>Fabaceae</taxon>
        <taxon>Papilionoideae</taxon>
        <taxon>50 kb inversion clade</taxon>
        <taxon>NPAAA clade</taxon>
        <taxon>Hologalegina</taxon>
        <taxon>IRL clade</taxon>
        <taxon>Trifolieae</taxon>
        <taxon>Trifolium</taxon>
    </lineage>
</organism>
<name>A0A2Z6LWV4_TRISU</name>
<dbReference type="AlphaFoldDB" id="A0A2Z6LWV4"/>
<accession>A0A2Z6LWV4</accession>
<protein>
    <submittedName>
        <fullName evidence="2">Uncharacterized protein</fullName>
    </submittedName>
</protein>
<feature type="compositionally biased region" description="Low complexity" evidence="1">
    <location>
        <begin position="117"/>
        <end position="132"/>
    </location>
</feature>
<gene>
    <name evidence="2" type="ORF">TSUD_50340</name>
</gene>
<keyword evidence="3" id="KW-1185">Reference proteome</keyword>
<dbReference type="EMBL" id="DF973147">
    <property type="protein sequence ID" value="GAU14822.1"/>
    <property type="molecule type" value="Genomic_DNA"/>
</dbReference>
<sequence>MGFCATTCRFYIRNPDLLSMVFGDSPSLREEFEESIPLQREHCCYYHWLTLLMRSRQKKIHTRPDNPPNVESVSKRRVTIPNYPWESIKMATADSSSSSKPASSRPLLKKKKKKSIKLAAASSSPSSKLAASGHSESLMVKCSTSTAAASDLELPKQ</sequence>
<feature type="compositionally biased region" description="Low complexity" evidence="1">
    <location>
        <begin position="95"/>
        <end position="106"/>
    </location>
</feature>
<feature type="region of interest" description="Disordered" evidence="1">
    <location>
        <begin position="91"/>
        <end position="142"/>
    </location>
</feature>